<protein>
    <recommendedName>
        <fullName evidence="1">CobW/HypB/UreG nucleotide-binding domain-containing protein</fullName>
    </recommendedName>
</protein>
<dbReference type="InterPro" id="IPR003495">
    <property type="entry name" value="CobW/HypB/UreG_nucleotide-bd"/>
</dbReference>
<dbReference type="KEGG" id="mzi:HWN40_06430"/>
<gene>
    <name evidence="2" type="ORF">HWN40_06430</name>
</gene>
<dbReference type="Proteomes" id="UP000509594">
    <property type="component" value="Chromosome"/>
</dbReference>
<dbReference type="AlphaFoldDB" id="A0A7D5IBL4"/>
<sequence length="200" mass="22346">MNIILAGGFKGLEKENTVISIAKEFVSRGNKVALLITEHLENKDGKTDVGKPGLIIREKISSCVSCSFLFDLIAEIENMNEQGPFDYMVIELPFNSMPFEVKEGLENYRFPDVSLSPVIHIFDMNSLEIDATLIPRVVSNQIKESDIVFVNTDHATPDKVTSLREVLGQINPDVEIFESSYDSKYHGLIDFVDMITTPSA</sequence>
<dbReference type="Pfam" id="PF02492">
    <property type="entry name" value="cobW"/>
    <property type="match status" value="1"/>
</dbReference>
<keyword evidence="3" id="KW-1185">Reference proteome</keyword>
<dbReference type="RefSeq" id="WP_176964965.1">
    <property type="nucleotide sequence ID" value="NZ_CP058215.1"/>
</dbReference>
<organism evidence="2 3">
    <name type="scientific">Methanolobus zinderi</name>
    <dbReference type="NCBI Taxonomy" id="536044"/>
    <lineage>
        <taxon>Archaea</taxon>
        <taxon>Methanobacteriati</taxon>
        <taxon>Methanobacteriota</taxon>
        <taxon>Stenosarchaea group</taxon>
        <taxon>Methanomicrobia</taxon>
        <taxon>Methanosarcinales</taxon>
        <taxon>Methanosarcinaceae</taxon>
        <taxon>Methanolobus</taxon>
    </lineage>
</organism>
<dbReference type="EMBL" id="CP058215">
    <property type="protein sequence ID" value="QLC49909.1"/>
    <property type="molecule type" value="Genomic_DNA"/>
</dbReference>
<feature type="domain" description="CobW/HypB/UreG nucleotide-binding" evidence="1">
    <location>
        <begin position="27"/>
        <end position="177"/>
    </location>
</feature>
<evidence type="ECO:0000313" key="2">
    <source>
        <dbReference type="EMBL" id="QLC49909.1"/>
    </source>
</evidence>
<dbReference type="GeneID" id="55821295"/>
<accession>A0A7D5IBL4</accession>
<proteinExistence type="predicted"/>
<evidence type="ECO:0000259" key="1">
    <source>
        <dbReference type="Pfam" id="PF02492"/>
    </source>
</evidence>
<evidence type="ECO:0000313" key="3">
    <source>
        <dbReference type="Proteomes" id="UP000509594"/>
    </source>
</evidence>
<dbReference type="InterPro" id="IPR027417">
    <property type="entry name" value="P-loop_NTPase"/>
</dbReference>
<reference evidence="2 3" key="1">
    <citation type="submission" date="2020-06" db="EMBL/GenBank/DDBJ databases">
        <title>Methanolobus halotolerans sp. nov., isolated from a saline lake Tus in Siberia.</title>
        <authorList>
            <person name="Shen Y."/>
            <person name="Chen S.-C."/>
            <person name="Lai M.-C."/>
            <person name="Huang H.-H."/>
            <person name="Chiu H.-H."/>
            <person name="Tang S.-L."/>
            <person name="Rogozin D.Y."/>
            <person name="Degermendzhy A.G."/>
        </authorList>
    </citation>
    <scope>NUCLEOTIDE SEQUENCE [LARGE SCALE GENOMIC DNA]</scope>
    <source>
        <strain evidence="2 3">DSM 21339</strain>
    </source>
</reference>
<dbReference type="Gene3D" id="3.40.50.300">
    <property type="entry name" value="P-loop containing nucleotide triphosphate hydrolases"/>
    <property type="match status" value="1"/>
</dbReference>
<name>A0A7D5IBL4_9EURY</name>